<dbReference type="EMBL" id="FNKK01000002">
    <property type="protein sequence ID" value="SDR14867.1"/>
    <property type="molecule type" value="Genomic_DNA"/>
</dbReference>
<evidence type="ECO:0000313" key="3">
    <source>
        <dbReference type="Proteomes" id="UP000217103"/>
    </source>
</evidence>
<name>A0A1H1GNW5_9ACTN</name>
<dbReference type="RefSeq" id="WP_093260492.1">
    <property type="nucleotide sequence ID" value="NZ_FNKK01000002.1"/>
</dbReference>
<dbReference type="OrthoDB" id="9949125at2"/>
<feature type="signal peptide" evidence="1">
    <location>
        <begin position="1"/>
        <end position="31"/>
    </location>
</feature>
<evidence type="ECO:0000256" key="1">
    <source>
        <dbReference type="SAM" id="SignalP"/>
    </source>
</evidence>
<organism evidence="2 3">
    <name type="scientific">Thermostaphylospora chromogena</name>
    <dbReference type="NCBI Taxonomy" id="35622"/>
    <lineage>
        <taxon>Bacteria</taxon>
        <taxon>Bacillati</taxon>
        <taxon>Actinomycetota</taxon>
        <taxon>Actinomycetes</taxon>
        <taxon>Streptosporangiales</taxon>
        <taxon>Thermomonosporaceae</taxon>
        <taxon>Thermostaphylospora</taxon>
    </lineage>
</organism>
<dbReference type="Proteomes" id="UP000217103">
    <property type="component" value="Unassembled WGS sequence"/>
</dbReference>
<gene>
    <name evidence="2" type="ORF">SAMN04489764_3714</name>
</gene>
<accession>A0A1H1GNW5</accession>
<evidence type="ECO:0000313" key="2">
    <source>
        <dbReference type="EMBL" id="SDR14867.1"/>
    </source>
</evidence>
<dbReference type="AlphaFoldDB" id="A0A1H1GNW5"/>
<keyword evidence="1" id="KW-0732">Signal</keyword>
<feature type="chain" id="PRO_5011673407" evidence="1">
    <location>
        <begin position="32"/>
        <end position="130"/>
    </location>
</feature>
<protein>
    <submittedName>
        <fullName evidence="2">Uncharacterized protein</fullName>
    </submittedName>
</protein>
<keyword evidence="3" id="KW-1185">Reference proteome</keyword>
<reference evidence="2 3" key="1">
    <citation type="submission" date="2016-10" db="EMBL/GenBank/DDBJ databases">
        <authorList>
            <person name="de Groot N.N."/>
        </authorList>
    </citation>
    <scope>NUCLEOTIDE SEQUENCE [LARGE SCALE GENOMIC DNA]</scope>
    <source>
        <strain evidence="2 3">DSM 43794</strain>
    </source>
</reference>
<proteinExistence type="predicted"/>
<sequence>MPSFAARAVSAAALTVGLVLAGAAAPDTAHAGTRKVSFLFKYRLEGKTWKQKAGKTVFTITGCNIPGIFHVELVRSRWGRDTRMSGKTMKCERGQRAVLHAPVDGTYYLLFTKLDDDRFYKGTATIAYPG</sequence>